<dbReference type="OrthoDB" id="9811314at2"/>
<dbReference type="Proteomes" id="UP000019678">
    <property type="component" value="Unassembled WGS sequence"/>
</dbReference>
<name>A0A017T1Q9_9BACT</name>
<dbReference type="SUPFAM" id="SSF63411">
    <property type="entry name" value="LuxS/MPP-like metallohydrolase"/>
    <property type="match status" value="2"/>
</dbReference>
<gene>
    <name evidence="3" type="ORF">CAP_6129</name>
</gene>
<comment type="caution">
    <text evidence="3">The sequence shown here is derived from an EMBL/GenBank/DDBJ whole genome shotgun (WGS) entry which is preliminary data.</text>
</comment>
<dbReference type="GO" id="GO:0006508">
    <property type="term" value="P:proteolysis"/>
    <property type="evidence" value="ECO:0007669"/>
    <property type="project" value="UniProtKB-KW"/>
</dbReference>
<dbReference type="InterPro" id="IPR011765">
    <property type="entry name" value="Pept_M16_N"/>
</dbReference>
<sequence length="430" mass="47046">MSSTPIFVESSRALPLVSAVVAFRSGAGHDPAGREGLARITARMLRRGAEGYTAARIEETTDSLGGELSVDVGFSASSVHLEVIKRSLDPFAGLGATVLSRPTFEVRELERLLREAEAEIIESQDLDQVLCSRAFRRTLFTSHPYGRPSEGTVRTLRTITGDDVRAFYRQHYTRRNAVVAISGDVDQHEAQDLVARILADLPEGTPATDPIPPPLQRPGRHLVFVDKPERTQAQLIVGSLGTDAHDADHVPLLIANTVLGGTFSSRLMQEIRVKRGWSYGAYSHVSYDRHRDAFSVGSSPAANDASACLKLTLEMLQAFIERGVTEDEFEFAKRYLIRSHAFDIDTARKRVHQSLVEALLDMPVGYHESYVARLEAATLAEANAAIHTRLSFDNLVLSVVGTHADIGQAIQDVIPGLSSVEVLPPGFDQM</sequence>
<dbReference type="EMBL" id="ASRX01000050">
    <property type="protein sequence ID" value="EYF03153.1"/>
    <property type="molecule type" value="Genomic_DNA"/>
</dbReference>
<dbReference type="PANTHER" id="PTHR11851:SF224">
    <property type="entry name" value="PROCESSING PROTEASE"/>
    <property type="match status" value="1"/>
</dbReference>
<evidence type="ECO:0000259" key="1">
    <source>
        <dbReference type="Pfam" id="PF00675"/>
    </source>
</evidence>
<feature type="domain" description="Peptidase M16 C-terminal" evidence="2">
    <location>
        <begin position="159"/>
        <end position="335"/>
    </location>
</feature>
<organism evidence="3 4">
    <name type="scientific">Chondromyces apiculatus DSM 436</name>
    <dbReference type="NCBI Taxonomy" id="1192034"/>
    <lineage>
        <taxon>Bacteria</taxon>
        <taxon>Pseudomonadati</taxon>
        <taxon>Myxococcota</taxon>
        <taxon>Polyangia</taxon>
        <taxon>Polyangiales</taxon>
        <taxon>Polyangiaceae</taxon>
        <taxon>Chondromyces</taxon>
    </lineage>
</organism>
<dbReference type="PANTHER" id="PTHR11851">
    <property type="entry name" value="METALLOPROTEASE"/>
    <property type="match status" value="1"/>
</dbReference>
<keyword evidence="3" id="KW-0645">Protease</keyword>
<dbReference type="InterPro" id="IPR011249">
    <property type="entry name" value="Metalloenz_LuxS/M16"/>
</dbReference>
<feature type="domain" description="Peptidase M16 N-terminal" evidence="1">
    <location>
        <begin position="15"/>
        <end position="151"/>
    </location>
</feature>
<dbReference type="AlphaFoldDB" id="A0A017T1Q9"/>
<dbReference type="Gene3D" id="3.30.830.10">
    <property type="entry name" value="Metalloenzyme, LuxS/M16 peptidase-like"/>
    <property type="match status" value="2"/>
</dbReference>
<evidence type="ECO:0000313" key="4">
    <source>
        <dbReference type="Proteomes" id="UP000019678"/>
    </source>
</evidence>
<dbReference type="Pfam" id="PF05193">
    <property type="entry name" value="Peptidase_M16_C"/>
    <property type="match status" value="1"/>
</dbReference>
<evidence type="ECO:0000259" key="2">
    <source>
        <dbReference type="Pfam" id="PF05193"/>
    </source>
</evidence>
<dbReference type="GO" id="GO:0046872">
    <property type="term" value="F:metal ion binding"/>
    <property type="evidence" value="ECO:0007669"/>
    <property type="project" value="InterPro"/>
</dbReference>
<protein>
    <submittedName>
        <fullName evidence="3">Putative zinc protease</fullName>
    </submittedName>
</protein>
<keyword evidence="4" id="KW-1185">Reference proteome</keyword>
<dbReference type="Pfam" id="PF00675">
    <property type="entry name" value="Peptidase_M16"/>
    <property type="match status" value="1"/>
</dbReference>
<accession>A0A017T1Q9</accession>
<keyword evidence="3" id="KW-0378">Hydrolase</keyword>
<dbReference type="STRING" id="1192034.CAP_6129"/>
<dbReference type="GO" id="GO:0008233">
    <property type="term" value="F:peptidase activity"/>
    <property type="evidence" value="ECO:0007669"/>
    <property type="project" value="UniProtKB-KW"/>
</dbReference>
<dbReference type="RefSeq" id="WP_052376122.1">
    <property type="nucleotide sequence ID" value="NZ_ASRX01000050.1"/>
</dbReference>
<evidence type="ECO:0000313" key="3">
    <source>
        <dbReference type="EMBL" id="EYF03153.1"/>
    </source>
</evidence>
<reference evidence="3 4" key="1">
    <citation type="submission" date="2013-05" db="EMBL/GenBank/DDBJ databases">
        <title>Genome assembly of Chondromyces apiculatus DSM 436.</title>
        <authorList>
            <person name="Sharma G."/>
            <person name="Khatri I."/>
            <person name="Kaur C."/>
            <person name="Mayilraj S."/>
            <person name="Subramanian S."/>
        </authorList>
    </citation>
    <scope>NUCLEOTIDE SEQUENCE [LARGE SCALE GENOMIC DNA]</scope>
    <source>
        <strain evidence="3 4">DSM 436</strain>
    </source>
</reference>
<dbReference type="InterPro" id="IPR007863">
    <property type="entry name" value="Peptidase_M16_C"/>
</dbReference>
<proteinExistence type="predicted"/>
<dbReference type="eggNOG" id="COG0612">
    <property type="taxonomic scope" value="Bacteria"/>
</dbReference>
<dbReference type="InterPro" id="IPR050361">
    <property type="entry name" value="MPP/UQCRC_Complex"/>
</dbReference>